<feature type="domain" description="Alpha-glycerophosphate oxidase C-terminal" evidence="9">
    <location>
        <begin position="403"/>
        <end position="527"/>
    </location>
</feature>
<dbReference type="GO" id="GO:0004368">
    <property type="term" value="F:glycerol-3-phosphate dehydrogenase (quinone) activity"/>
    <property type="evidence" value="ECO:0007669"/>
    <property type="project" value="UniProtKB-EC"/>
</dbReference>
<dbReference type="SUPFAM" id="SSF54373">
    <property type="entry name" value="FAD-linked reductases, C-terminal domain"/>
    <property type="match status" value="1"/>
</dbReference>
<dbReference type="InterPro" id="IPR036188">
    <property type="entry name" value="FAD/NAD-bd_sf"/>
</dbReference>
<comment type="cofactor">
    <cofactor evidence="1 7">
        <name>FAD</name>
        <dbReference type="ChEBI" id="CHEBI:57692"/>
    </cofactor>
</comment>
<dbReference type="SUPFAM" id="SSF51905">
    <property type="entry name" value="FAD/NAD(P)-binding domain"/>
    <property type="match status" value="1"/>
</dbReference>
<evidence type="ECO:0000256" key="6">
    <source>
        <dbReference type="ARBA" id="ARBA00023002"/>
    </source>
</evidence>
<dbReference type="Gene3D" id="3.30.9.10">
    <property type="entry name" value="D-Amino Acid Oxidase, subunit A, domain 2"/>
    <property type="match status" value="1"/>
</dbReference>
<name>A0ABS5VXK9_9BACT</name>
<keyword evidence="3 7" id="KW-0285">Flavoprotein</keyword>
<evidence type="ECO:0000256" key="5">
    <source>
        <dbReference type="ARBA" id="ARBA00022827"/>
    </source>
</evidence>
<evidence type="ECO:0000259" key="8">
    <source>
        <dbReference type="Pfam" id="PF01266"/>
    </source>
</evidence>
<dbReference type="EMBL" id="JAHESD010000086">
    <property type="protein sequence ID" value="MBT1706150.1"/>
    <property type="molecule type" value="Genomic_DNA"/>
</dbReference>
<sequence length="546" mass="61748">MPRFSVFDRPVIQEKLQSEQYDLLVIGGGITGAGIALDAASRGLKTALVEKKDFAFGTSSRSTKLIHGGLRYLKQLEFGLVKEVGSERAIVHKLAPHLVIPEKMLLPLSEKRGLGYWLTSIGLKIYDYLAGVKPEDQRVMLTKKETLRYEPLLRSDDIKGGAIYAEYRTDDARLTIEIIKSAHQHGAHILNYTKVTDFIYNTEMIEGVVVKDEITNQSFEIKSKAVVNAAGPWVDLIREVNASKTGKRLHHTKGVHIVVPHTRFPIRQAIYFDVDDGRMIFAIPRGEITYIGTTDTDYYGDLDNVYTSREDAKYLIAGVNANFPKVQLQLSDIISSWAGLRPLIHEEGKSASQLSRKDEIFESHTGLISIAGGKLTGYRKMAERVVSLVIKKYFAEMHLKKSYTEKIKLPGAAFSNYKDVSSYLLKLKETLAPYNLPSLAAQTLVERYGTQTESIIARFVQNNTDNDSLLALIKSEVDFCIENEMVVNLTDFFVRRTGMLYFDINMLMKYKDAIANYMKEKLSWSDAFYEEQNQSLSYLVAQIKTW</sequence>
<dbReference type="Gene3D" id="1.10.8.870">
    <property type="entry name" value="Alpha-glycerophosphate oxidase, cap domain"/>
    <property type="match status" value="1"/>
</dbReference>
<dbReference type="RefSeq" id="WP_254157164.1">
    <property type="nucleotide sequence ID" value="NZ_JAHESD010000086.1"/>
</dbReference>
<dbReference type="PRINTS" id="PR01001">
    <property type="entry name" value="FADG3PDH"/>
</dbReference>
<dbReference type="Pfam" id="PF16901">
    <property type="entry name" value="DAO_C"/>
    <property type="match status" value="1"/>
</dbReference>
<accession>A0ABS5VXK9</accession>
<protein>
    <recommendedName>
        <fullName evidence="7">Glycerol-3-phosphate dehydrogenase</fullName>
        <ecNumber evidence="7">1.1.5.3</ecNumber>
    </recommendedName>
</protein>
<dbReference type="EC" id="1.1.5.3" evidence="7"/>
<dbReference type="PROSITE" id="PS00978">
    <property type="entry name" value="FAD_G3PDH_2"/>
    <property type="match status" value="1"/>
</dbReference>
<dbReference type="NCBIfam" id="NF008899">
    <property type="entry name" value="PRK12266.1"/>
    <property type="match status" value="1"/>
</dbReference>
<keyword evidence="6 7" id="KW-0560">Oxidoreductase</keyword>
<dbReference type="PANTHER" id="PTHR11985:SF35">
    <property type="entry name" value="ANAEROBIC GLYCEROL-3-PHOSPHATE DEHYDROGENASE SUBUNIT A"/>
    <property type="match status" value="1"/>
</dbReference>
<dbReference type="PROSITE" id="PS00977">
    <property type="entry name" value="FAD_G3PDH_1"/>
    <property type="match status" value="1"/>
</dbReference>
<dbReference type="Gene3D" id="3.50.50.60">
    <property type="entry name" value="FAD/NAD(P)-binding domain"/>
    <property type="match status" value="1"/>
</dbReference>
<keyword evidence="11" id="KW-1185">Reference proteome</keyword>
<evidence type="ECO:0000313" key="11">
    <source>
        <dbReference type="Proteomes" id="UP000772618"/>
    </source>
</evidence>
<dbReference type="Proteomes" id="UP000772618">
    <property type="component" value="Unassembled WGS sequence"/>
</dbReference>
<proteinExistence type="inferred from homology"/>
<gene>
    <name evidence="10" type="primary">glpD</name>
    <name evidence="10" type="ORF">KK060_22855</name>
</gene>
<dbReference type="PANTHER" id="PTHR11985">
    <property type="entry name" value="GLYCEROL-3-PHOSPHATE DEHYDROGENASE"/>
    <property type="match status" value="1"/>
</dbReference>
<evidence type="ECO:0000256" key="2">
    <source>
        <dbReference type="ARBA" id="ARBA00007330"/>
    </source>
</evidence>
<dbReference type="InterPro" id="IPR000447">
    <property type="entry name" value="G3P_DH_FAD-dep"/>
</dbReference>
<reference evidence="10 11" key="1">
    <citation type="submission" date="2021-05" db="EMBL/GenBank/DDBJ databases">
        <title>A Polyphasic approach of four new species of the genus Ohtaekwangia: Ohtaekwangia histidinii sp. nov., Ohtaekwangia cretensis sp. nov., Ohtaekwangia indiensis sp. nov., Ohtaekwangia reichenbachii sp. nov. from diverse environment.</title>
        <authorList>
            <person name="Octaviana S."/>
        </authorList>
    </citation>
    <scope>NUCLEOTIDE SEQUENCE [LARGE SCALE GENOMIC DNA]</scope>
    <source>
        <strain evidence="10 11">PWU20</strain>
    </source>
</reference>
<keyword evidence="5" id="KW-0274">FAD</keyword>
<keyword evidence="4" id="KW-0319">Glycerol metabolism</keyword>
<feature type="domain" description="FAD dependent oxidoreductase" evidence="8">
    <location>
        <begin position="22"/>
        <end position="353"/>
    </location>
</feature>
<comment type="caution">
    <text evidence="10">The sequence shown here is derived from an EMBL/GenBank/DDBJ whole genome shotgun (WGS) entry which is preliminary data.</text>
</comment>
<dbReference type="InterPro" id="IPR006076">
    <property type="entry name" value="FAD-dep_OxRdtase"/>
</dbReference>
<dbReference type="InterPro" id="IPR038299">
    <property type="entry name" value="DAO_C_sf"/>
</dbReference>
<evidence type="ECO:0000256" key="7">
    <source>
        <dbReference type="RuleBase" id="RU361217"/>
    </source>
</evidence>
<comment type="catalytic activity">
    <reaction evidence="7">
        <text>a quinone + sn-glycerol 3-phosphate = dihydroxyacetone phosphate + a quinol</text>
        <dbReference type="Rhea" id="RHEA:18977"/>
        <dbReference type="ChEBI" id="CHEBI:24646"/>
        <dbReference type="ChEBI" id="CHEBI:57597"/>
        <dbReference type="ChEBI" id="CHEBI:57642"/>
        <dbReference type="ChEBI" id="CHEBI:132124"/>
        <dbReference type="EC" id="1.1.5.3"/>
    </reaction>
</comment>
<evidence type="ECO:0000256" key="3">
    <source>
        <dbReference type="ARBA" id="ARBA00022630"/>
    </source>
</evidence>
<organism evidence="10 11">
    <name type="scientific">Chryseosolibacter indicus</name>
    <dbReference type="NCBI Taxonomy" id="2782351"/>
    <lineage>
        <taxon>Bacteria</taxon>
        <taxon>Pseudomonadati</taxon>
        <taxon>Bacteroidota</taxon>
        <taxon>Cytophagia</taxon>
        <taxon>Cytophagales</taxon>
        <taxon>Chryseotaleaceae</taxon>
        <taxon>Chryseosolibacter</taxon>
    </lineage>
</organism>
<evidence type="ECO:0000256" key="4">
    <source>
        <dbReference type="ARBA" id="ARBA00022798"/>
    </source>
</evidence>
<dbReference type="Pfam" id="PF01266">
    <property type="entry name" value="DAO"/>
    <property type="match status" value="1"/>
</dbReference>
<evidence type="ECO:0000259" key="9">
    <source>
        <dbReference type="Pfam" id="PF16901"/>
    </source>
</evidence>
<evidence type="ECO:0000313" key="10">
    <source>
        <dbReference type="EMBL" id="MBT1706150.1"/>
    </source>
</evidence>
<dbReference type="InterPro" id="IPR031656">
    <property type="entry name" value="DAO_C"/>
</dbReference>
<evidence type="ECO:0000256" key="1">
    <source>
        <dbReference type="ARBA" id="ARBA00001974"/>
    </source>
</evidence>
<comment type="similarity">
    <text evidence="2 7">Belongs to the FAD-dependent glycerol-3-phosphate dehydrogenase family.</text>
</comment>